<evidence type="ECO:0000313" key="3">
    <source>
        <dbReference type="Proteomes" id="UP000276301"/>
    </source>
</evidence>
<dbReference type="Proteomes" id="UP000276301">
    <property type="component" value="Unassembled WGS sequence"/>
</dbReference>
<dbReference type="InterPro" id="IPR002489">
    <property type="entry name" value="Glu_synth_asu_C"/>
</dbReference>
<dbReference type="RefSeq" id="WP_121586008.1">
    <property type="nucleotide sequence ID" value="NZ_RCHT01000002.1"/>
</dbReference>
<accession>A0A498CRR0</accession>
<feature type="domain" description="Glutamate synthase alpha subunit C-terminal" evidence="1">
    <location>
        <begin position="10"/>
        <end position="178"/>
    </location>
</feature>
<reference evidence="2 3" key="1">
    <citation type="submission" date="2018-10" db="EMBL/GenBank/DDBJ databases">
        <title>Anaerotruncus faecis sp. nov., isolated from human feces.</title>
        <authorList>
            <person name="Wang Y.-J."/>
        </authorList>
    </citation>
    <scope>NUCLEOTIDE SEQUENCE [LARGE SCALE GENOMIC DNA]</scope>
    <source>
        <strain evidence="2 3">22A2-44</strain>
    </source>
</reference>
<sequence length="241" mass="25552">MKITAGNMHFRELNEQIRACPDAEIEIDGCLGQRYIGSGLADKTLLVGGIPGNALGAYLDGGTIVTEGNAQDAAGDTMNDGAIIIHGSCGDGAGYAMRGGKIYIHGDVGYRAGIHMKAYRGKLPVLVVGGTAGSFLGEYQAGGVIVVLGLRRPAGTPLTGYFCGTGMHGGKMFLRCPERPEGLPERIRTAEASAADLTEIGGYLDEFCAAFGEDRRELLAERFWVLTPDGENLYRRLYTSV</sequence>
<evidence type="ECO:0000313" key="2">
    <source>
        <dbReference type="EMBL" id="RLL13779.1"/>
    </source>
</evidence>
<protein>
    <submittedName>
        <fullName evidence="2">Glutamate synthase</fullName>
    </submittedName>
</protein>
<dbReference type="InterPro" id="IPR036485">
    <property type="entry name" value="Glu_synth_asu_C_sf"/>
</dbReference>
<dbReference type="PANTHER" id="PTHR39673">
    <property type="entry name" value="TUNGSTEN FORMYLMETHANOFURAN DEHYDROGENASE, SUBUNIT C (FWDC)"/>
    <property type="match status" value="1"/>
</dbReference>
<dbReference type="Pfam" id="PF01493">
    <property type="entry name" value="GXGXG"/>
    <property type="match status" value="1"/>
</dbReference>
<organism evidence="2 3">
    <name type="scientific">Anaerotruncus massiliensis</name>
    <name type="common">ex Liu et al. 2021</name>
    <dbReference type="NCBI Taxonomy" id="2321404"/>
    <lineage>
        <taxon>Bacteria</taxon>
        <taxon>Bacillati</taxon>
        <taxon>Bacillota</taxon>
        <taxon>Clostridia</taxon>
        <taxon>Eubacteriales</taxon>
        <taxon>Oscillospiraceae</taxon>
        <taxon>Anaerotruncus</taxon>
    </lineage>
</organism>
<comment type="caution">
    <text evidence="2">The sequence shown here is derived from an EMBL/GenBank/DDBJ whole genome shotgun (WGS) entry which is preliminary data.</text>
</comment>
<dbReference type="PANTHER" id="PTHR39673:SF5">
    <property type="entry name" value="TUNGSTEN-CONTAINING FORMYLMETHANOFURAN DEHYDROGENASE 2 SUBUNIT C"/>
    <property type="match status" value="1"/>
</dbReference>
<proteinExistence type="predicted"/>
<dbReference type="EMBL" id="RCHT01000002">
    <property type="protein sequence ID" value="RLL13779.1"/>
    <property type="molecule type" value="Genomic_DNA"/>
</dbReference>
<gene>
    <name evidence="2" type="ORF">D4A47_02505</name>
</gene>
<dbReference type="GO" id="GO:0016491">
    <property type="term" value="F:oxidoreductase activity"/>
    <property type="evidence" value="ECO:0007669"/>
    <property type="project" value="InterPro"/>
</dbReference>
<keyword evidence="3" id="KW-1185">Reference proteome</keyword>
<name>A0A498CRR0_9FIRM</name>
<dbReference type="Gene3D" id="2.160.20.60">
    <property type="entry name" value="Glutamate synthase, alpha subunit, C-terminal domain"/>
    <property type="match status" value="1"/>
</dbReference>
<dbReference type="AlphaFoldDB" id="A0A498CRR0"/>
<evidence type="ECO:0000259" key="1">
    <source>
        <dbReference type="Pfam" id="PF01493"/>
    </source>
</evidence>
<dbReference type="SUPFAM" id="SSF69336">
    <property type="entry name" value="Alpha subunit of glutamate synthase, C-terminal domain"/>
    <property type="match status" value="1"/>
</dbReference>